<dbReference type="Gene3D" id="3.10.20.90">
    <property type="entry name" value="Phosphatidylinositol 3-kinase Catalytic Subunit, Chain A, domain 1"/>
    <property type="match status" value="1"/>
</dbReference>
<feature type="region of interest" description="Disordered" evidence="3">
    <location>
        <begin position="314"/>
        <end position="369"/>
    </location>
</feature>
<evidence type="ECO:0000313" key="7">
    <source>
        <dbReference type="EMBL" id="PAA70888.1"/>
    </source>
</evidence>
<feature type="domain" description="PH" evidence="4">
    <location>
        <begin position="683"/>
        <end position="780"/>
    </location>
</feature>
<feature type="compositionally biased region" description="Polar residues" evidence="3">
    <location>
        <begin position="231"/>
        <end position="250"/>
    </location>
</feature>
<feature type="compositionally biased region" description="Low complexity" evidence="3">
    <location>
        <begin position="323"/>
        <end position="349"/>
    </location>
</feature>
<dbReference type="SMART" id="SM00233">
    <property type="entry name" value="PH"/>
    <property type="match status" value="2"/>
</dbReference>
<comment type="caution">
    <text evidence="7">The sequence shown here is derived from an EMBL/GenBank/DDBJ whole genome shotgun (WGS) entry which is preliminary data.</text>
</comment>
<dbReference type="Gene3D" id="2.30.29.30">
    <property type="entry name" value="Pleckstrin-homology domain (PH domain)/Phosphotyrosine-binding domain (PTB)"/>
    <property type="match status" value="3"/>
</dbReference>
<dbReference type="PROSITE" id="PS50057">
    <property type="entry name" value="FERM_3"/>
    <property type="match status" value="1"/>
</dbReference>
<dbReference type="InterPro" id="IPR038185">
    <property type="entry name" value="MyTH4_dom_sf"/>
</dbReference>
<dbReference type="GO" id="GO:0005856">
    <property type="term" value="C:cytoskeleton"/>
    <property type="evidence" value="ECO:0007669"/>
    <property type="project" value="InterPro"/>
</dbReference>
<organism evidence="7 8">
    <name type="scientific">Macrostomum lignano</name>
    <dbReference type="NCBI Taxonomy" id="282301"/>
    <lineage>
        <taxon>Eukaryota</taxon>
        <taxon>Metazoa</taxon>
        <taxon>Spiralia</taxon>
        <taxon>Lophotrochozoa</taxon>
        <taxon>Platyhelminthes</taxon>
        <taxon>Rhabditophora</taxon>
        <taxon>Macrostomorpha</taxon>
        <taxon>Macrostomida</taxon>
        <taxon>Macrostomidae</taxon>
        <taxon>Macrostomum</taxon>
    </lineage>
</organism>
<dbReference type="InterPro" id="IPR000857">
    <property type="entry name" value="MyTH4_dom"/>
</dbReference>
<evidence type="ECO:0000259" key="5">
    <source>
        <dbReference type="PROSITE" id="PS50057"/>
    </source>
</evidence>
<dbReference type="InterPro" id="IPR000299">
    <property type="entry name" value="FERM_domain"/>
</dbReference>
<keyword evidence="1" id="KW-0677">Repeat</keyword>
<dbReference type="InterPro" id="IPR011993">
    <property type="entry name" value="PH-like_dom_sf"/>
</dbReference>
<feature type="region of interest" description="Disordered" evidence="3">
    <location>
        <begin position="120"/>
        <end position="182"/>
    </location>
</feature>
<feature type="compositionally biased region" description="Low complexity" evidence="3">
    <location>
        <begin position="214"/>
        <end position="229"/>
    </location>
</feature>
<dbReference type="Pfam" id="PF00169">
    <property type="entry name" value="PH"/>
    <property type="match status" value="2"/>
</dbReference>
<feature type="compositionally biased region" description="Low complexity" evidence="3">
    <location>
        <begin position="164"/>
        <end position="173"/>
    </location>
</feature>
<name>A0A267FAV5_9PLAT</name>
<evidence type="ECO:0008006" key="9">
    <source>
        <dbReference type="Google" id="ProtNLM"/>
    </source>
</evidence>
<dbReference type="PROSITE" id="PS50003">
    <property type="entry name" value="PH_DOMAIN"/>
    <property type="match status" value="2"/>
</dbReference>
<evidence type="ECO:0000259" key="6">
    <source>
        <dbReference type="PROSITE" id="PS51016"/>
    </source>
</evidence>
<protein>
    <recommendedName>
        <fullName evidence="9">PH domain-containing protein</fullName>
    </recommendedName>
</protein>
<evidence type="ECO:0000259" key="4">
    <source>
        <dbReference type="PROSITE" id="PS50003"/>
    </source>
</evidence>
<dbReference type="InterPro" id="IPR001849">
    <property type="entry name" value="PH_domain"/>
</dbReference>
<keyword evidence="8" id="KW-1185">Reference proteome</keyword>
<dbReference type="Pfam" id="PF00784">
    <property type="entry name" value="MyTH4"/>
    <property type="match status" value="1"/>
</dbReference>
<dbReference type="PANTHER" id="PTHR22903:SF8">
    <property type="entry name" value="MAX-1A"/>
    <property type="match status" value="1"/>
</dbReference>
<feature type="domain" description="PH" evidence="4">
    <location>
        <begin position="794"/>
        <end position="900"/>
    </location>
</feature>
<gene>
    <name evidence="7" type="ORF">BOX15_Mlig012375g1</name>
</gene>
<feature type="region of interest" description="Disordered" evidence="3">
    <location>
        <begin position="214"/>
        <end position="253"/>
    </location>
</feature>
<dbReference type="STRING" id="282301.A0A267FAV5"/>
<feature type="region of interest" description="Disordered" evidence="3">
    <location>
        <begin position="447"/>
        <end position="483"/>
    </location>
</feature>
<dbReference type="OrthoDB" id="6285196at2759"/>
<dbReference type="Gene3D" id="1.25.40.530">
    <property type="entry name" value="MyTH4 domain"/>
    <property type="match status" value="1"/>
</dbReference>
<evidence type="ECO:0000313" key="8">
    <source>
        <dbReference type="Proteomes" id="UP000215902"/>
    </source>
</evidence>
<dbReference type="SUPFAM" id="SSF50729">
    <property type="entry name" value="PH domain-like"/>
    <property type="match status" value="2"/>
</dbReference>
<feature type="compositionally biased region" description="Polar residues" evidence="3">
    <location>
        <begin position="136"/>
        <end position="146"/>
    </location>
</feature>
<sequence>MSETGGPESSAQSDPLGQLNPDERLVIAALSQELHELAASYSDLLHNAPGAFLILTRRLRLLRSTIETRLEFIQLNPNHERLNRLSFYRSSLLQLGSQVLSLSEAINRELQAVNSQKKLSEKTQETLLPGTHRLSKSLSRNSYSESDLNDPKRLLSASAGPKDTSNSSGTTNSDFRKSYSSPRSLDCYSSLSETYENFVLNNITVDTVRISYASSPSSSGSQITSTDGSVSGVTPSSNLDTSSPALASTSEDFERGPIGMQEFYISPNTTFYQMESPSASMTVPSADFGETKAFSTKPAPPKVRINRKQFLPASVDPQPYIDSSASNRSSRSCAAATLQQGSTQSGQTLYSLPAEPGSSASGVKRAPEESASEALYDCIGGTDDYEPILRNRVFGKPRAHPPYQLKHQLSEESGVRPVWDLSEGNLSSSFERTLLHTEPAVREHRKAMLKPGHLRKGMQQDRPPLGSVSKSGRDNLSEPNTPMQDKILVHSSAAPIKLQNSEERILLGASSNSDSSARNVRDSPDILASSKTKQISSRQAMIPGSLNSSIQVLSSIKGLLKQDLAKRVHEAIVFTSERKQEIKALTAALPIYSCVKGSARLVQLHPIDLQFDNSECESSEYDNAFQNDPNGRSVMSESAVSASSVSMDYYLPPDDTSATGDSANAAVLLAAGPLQNDPLPESKVIKNGFVNKLSGKFKVWKRFWCILTTQSLLFYPAKPGAKQKAQLCVSLEDIELVNRSSLHDYGIDLKVKGSEKSLYLSCDSTSERSLWYYAMIGAIKRHSSELIVQRNSGQLLHKGWLKRVKCGNSKKFYCRLYGHFLVYYKRHNDSVPTGNKDLSNSIIYEVSGGSSSESDGDYSEVNSHCRTLAIRAKEKEPVYFICSDESEFIKWRHLLTQIGSRIEPKVIAEPPSVPKTPTPKSSRKVMPRRQSWLSSPFSNHLALLISDEFYGNFCHSDQLIEAPVSKLPSDLNNSAILLFHLILLYVYPSTEANAMEKADLVKRLSLHCFDLPLLKDELYLQLLMQTIPSPKSKLTPKERKSKFKCTSPKLFCSAHSSTSTISASSQQPRIADSDLPAVIQSSWQLLSLIVPLFLPSDLVLSFAEYYLNEQLKSNNALVAKFASFCQSCIHKTRELGGRSQPPSSLEVNSMLLRQPFSVSDPFSVPVSLLGKPYKVVGFHGSSTVADLCRSAITAFDLPSTPNVVYSIYVKDNQSFVYLDATWKVCDVLSKCDNGVSISTFEDVKSSPASIAHLSIKDRPSRTPVDFYLRCRSYQLSLFDTELMDVELEAIVYQIQFDLLVSYYPVDGVTLLITVAHLCQALKGDYKQIIHKDQTLGLLIKQLFPLVVTQEEDRVMHLKLMLLEQWGANCSKTKLMCLRNYIGSLSGQDHLGARFFPCRCVDFDLYRGTDLLLAVSEQAIHIFDANEQSVIEQVNLVDLVAFGGQNYNFFLVTSMSKSSCYRKMQFTFTSPLDIMECSQIVCDYLKAVDSRGR</sequence>
<evidence type="ECO:0000256" key="1">
    <source>
        <dbReference type="ARBA" id="ARBA00022737"/>
    </source>
</evidence>
<dbReference type="Proteomes" id="UP000215902">
    <property type="component" value="Unassembled WGS sequence"/>
</dbReference>
<feature type="compositionally biased region" description="Basic residues" evidence="3">
    <location>
        <begin position="447"/>
        <end position="456"/>
    </location>
</feature>
<feature type="domain" description="MyTH4" evidence="6">
    <location>
        <begin position="955"/>
        <end position="1151"/>
    </location>
</feature>
<dbReference type="PANTHER" id="PTHR22903">
    <property type="entry name" value="PLEKHH PROTEIN"/>
    <property type="match status" value="1"/>
</dbReference>
<reference evidence="7 8" key="1">
    <citation type="submission" date="2017-06" db="EMBL/GenBank/DDBJ databases">
        <title>A platform for efficient transgenesis in Macrostomum lignano, a flatworm model organism for stem cell research.</title>
        <authorList>
            <person name="Berezikov E."/>
        </authorList>
    </citation>
    <scope>NUCLEOTIDE SEQUENCE [LARGE SCALE GENOMIC DNA]</scope>
    <source>
        <strain evidence="7">DV1</strain>
        <tissue evidence="7">Whole organism</tissue>
    </source>
</reference>
<dbReference type="CDD" id="cd00821">
    <property type="entry name" value="PH"/>
    <property type="match status" value="2"/>
</dbReference>
<dbReference type="PROSITE" id="PS51016">
    <property type="entry name" value="MYTH4"/>
    <property type="match status" value="1"/>
</dbReference>
<evidence type="ECO:0000256" key="3">
    <source>
        <dbReference type="SAM" id="MobiDB-lite"/>
    </source>
</evidence>
<accession>A0A267FAV5</accession>
<proteinExistence type="predicted"/>
<feature type="domain" description="FERM" evidence="5">
    <location>
        <begin position="1162"/>
        <end position="1491"/>
    </location>
</feature>
<evidence type="ECO:0000256" key="2">
    <source>
        <dbReference type="ARBA" id="ARBA00023054"/>
    </source>
</evidence>
<dbReference type="EMBL" id="NIVC01001200">
    <property type="protein sequence ID" value="PAA70888.1"/>
    <property type="molecule type" value="Genomic_DNA"/>
</dbReference>
<keyword evidence="2" id="KW-0175">Coiled coil</keyword>
<dbReference type="SMART" id="SM00139">
    <property type="entry name" value="MyTH4"/>
    <property type="match status" value="1"/>
</dbReference>